<organism evidence="2 3">
    <name type="scientific">Peronospora matthiolae</name>
    <dbReference type="NCBI Taxonomy" id="2874970"/>
    <lineage>
        <taxon>Eukaryota</taxon>
        <taxon>Sar</taxon>
        <taxon>Stramenopiles</taxon>
        <taxon>Oomycota</taxon>
        <taxon>Peronosporomycetes</taxon>
        <taxon>Peronosporales</taxon>
        <taxon>Peronosporaceae</taxon>
        <taxon>Peronospora</taxon>
    </lineage>
</organism>
<dbReference type="AlphaFoldDB" id="A0AAV1UFW5"/>
<evidence type="ECO:0000256" key="1">
    <source>
        <dbReference type="SAM" id="MobiDB-lite"/>
    </source>
</evidence>
<gene>
    <name evidence="2" type="ORF">PM001_LOCUS18904</name>
</gene>
<reference evidence="2" key="1">
    <citation type="submission" date="2024-01" db="EMBL/GenBank/DDBJ databases">
        <authorList>
            <person name="Webb A."/>
        </authorList>
    </citation>
    <scope>NUCLEOTIDE SEQUENCE</scope>
    <source>
        <strain evidence="2">Pm1</strain>
    </source>
</reference>
<proteinExistence type="predicted"/>
<feature type="region of interest" description="Disordered" evidence="1">
    <location>
        <begin position="1"/>
        <end position="66"/>
    </location>
</feature>
<accession>A0AAV1UFW5</accession>
<evidence type="ECO:0000313" key="2">
    <source>
        <dbReference type="EMBL" id="CAK7933754.1"/>
    </source>
</evidence>
<comment type="caution">
    <text evidence="2">The sequence shown here is derived from an EMBL/GenBank/DDBJ whole genome shotgun (WGS) entry which is preliminary data.</text>
</comment>
<dbReference type="EMBL" id="CAKLBY020000195">
    <property type="protein sequence ID" value="CAK7933754.1"/>
    <property type="molecule type" value="Genomic_DNA"/>
</dbReference>
<protein>
    <submittedName>
        <fullName evidence="2">Uncharacterized protein</fullName>
    </submittedName>
</protein>
<sequence length="83" mass="9103">MAAVGRCPEVVDKPKHSSKRHTESRFHVRSREHVRTLFARTEGGERGGRKKTRRRGQAEAGHGAVQTYGDLVALPALSRAVSG</sequence>
<evidence type="ECO:0000313" key="3">
    <source>
        <dbReference type="Proteomes" id="UP001162060"/>
    </source>
</evidence>
<dbReference type="Proteomes" id="UP001162060">
    <property type="component" value="Unassembled WGS sequence"/>
</dbReference>
<name>A0AAV1UFW5_9STRA</name>
<feature type="compositionally biased region" description="Basic and acidic residues" evidence="1">
    <location>
        <begin position="9"/>
        <end position="35"/>
    </location>
</feature>